<dbReference type="EMBL" id="GL379590">
    <property type="protein sequence ID" value="EFL92254.1"/>
    <property type="molecule type" value="Genomic_DNA"/>
</dbReference>
<evidence type="ECO:0000313" key="1">
    <source>
        <dbReference type="EMBL" id="EFL92254.1"/>
    </source>
</evidence>
<reference evidence="1" key="1">
    <citation type="journal article" date="2009" name="Environ. Microbiol.">
        <title>Dynamics of genome evolution in facultative symbionts of aphids.</title>
        <authorList>
            <person name="Degnan P.H."/>
            <person name="Leonardo T.E."/>
            <person name="Cass B.N."/>
            <person name="Hurwitz B."/>
            <person name="Stern D."/>
            <person name="Gibbs R.A."/>
            <person name="Richards S."/>
            <person name="Moran N.A."/>
        </authorList>
    </citation>
    <scope>NUCLEOTIDE SEQUENCE [LARGE SCALE GENOMIC DNA]</scope>
    <source>
        <strain evidence="1">LSR1</strain>
    </source>
</reference>
<accession>E0WSC0</accession>
<dbReference type="STRING" id="663321.REG_0858"/>
<proteinExistence type="predicted"/>
<sequence length="57" mass="6544">MYQIHDAQPCMIVDGSVAKSTEAEAKKPQEESLEKIENSTLTFTYQPKLIKMQSRDR</sequence>
<keyword evidence="2" id="KW-1185">Reference proteome</keyword>
<evidence type="ECO:0000313" key="2">
    <source>
        <dbReference type="Proteomes" id="UP000005726"/>
    </source>
</evidence>
<dbReference type="HOGENOM" id="CLU_2988115_0_0_6"/>
<dbReference type="Proteomes" id="UP000005726">
    <property type="component" value="Unassembled WGS sequence"/>
</dbReference>
<organism evidence="1 2">
    <name type="scientific">Candidatus Regiella insecticola LSR1</name>
    <dbReference type="NCBI Taxonomy" id="663321"/>
    <lineage>
        <taxon>Bacteria</taxon>
        <taxon>Pseudomonadati</taxon>
        <taxon>Pseudomonadota</taxon>
        <taxon>Gammaproteobacteria</taxon>
        <taxon>Enterobacterales</taxon>
        <taxon>Enterobacteriaceae</taxon>
        <taxon>aphid secondary symbionts</taxon>
        <taxon>Candidatus Regiella</taxon>
    </lineage>
</organism>
<name>E0WSC0_9ENTR</name>
<gene>
    <name evidence="1" type="ORF">REG_0858</name>
</gene>
<protein>
    <submittedName>
        <fullName evidence="1">Uncharacterized protein</fullName>
    </submittedName>
</protein>
<dbReference type="AlphaFoldDB" id="E0WSC0"/>